<evidence type="ECO:0000313" key="3">
    <source>
        <dbReference type="Proteomes" id="UP000218113"/>
    </source>
</evidence>
<reference evidence="3" key="1">
    <citation type="submission" date="2017-08" db="EMBL/GenBank/DDBJ databases">
        <title>A dynamic microbial community with high functional redundancy inhabits the cold, oxic subseafloor aquifer.</title>
        <authorList>
            <person name="Tully B.J."/>
            <person name="Wheat C.G."/>
            <person name="Glazer B.T."/>
            <person name="Huber J.A."/>
        </authorList>
    </citation>
    <scope>NUCLEOTIDE SEQUENCE [LARGE SCALE GENOMIC DNA]</scope>
</reference>
<gene>
    <name evidence="2" type="ORF">COB67_07555</name>
</gene>
<keyword evidence="1" id="KW-0812">Transmembrane</keyword>
<organism evidence="2 3">
    <name type="scientific">SAR324 cluster bacterium</name>
    <dbReference type="NCBI Taxonomy" id="2024889"/>
    <lineage>
        <taxon>Bacteria</taxon>
        <taxon>Deltaproteobacteria</taxon>
        <taxon>SAR324 cluster</taxon>
    </lineage>
</organism>
<feature type="transmembrane region" description="Helical" evidence="1">
    <location>
        <begin position="6"/>
        <end position="22"/>
    </location>
</feature>
<accession>A0A2A4T309</accession>
<keyword evidence="1" id="KW-1133">Transmembrane helix</keyword>
<dbReference type="Proteomes" id="UP000218113">
    <property type="component" value="Unassembled WGS sequence"/>
</dbReference>
<evidence type="ECO:0000313" key="2">
    <source>
        <dbReference type="EMBL" id="PCI27892.1"/>
    </source>
</evidence>
<dbReference type="EMBL" id="NVSR01000046">
    <property type="protein sequence ID" value="PCI27892.1"/>
    <property type="molecule type" value="Genomic_DNA"/>
</dbReference>
<name>A0A2A4T309_9DELT</name>
<evidence type="ECO:0000256" key="1">
    <source>
        <dbReference type="SAM" id="Phobius"/>
    </source>
</evidence>
<comment type="caution">
    <text evidence="2">The sequence shown here is derived from an EMBL/GenBank/DDBJ whole genome shotgun (WGS) entry which is preliminary data.</text>
</comment>
<dbReference type="AlphaFoldDB" id="A0A2A4T309"/>
<proteinExistence type="predicted"/>
<protein>
    <submittedName>
        <fullName evidence="2">Uncharacterized protein</fullName>
    </submittedName>
</protein>
<keyword evidence="1" id="KW-0472">Membrane</keyword>
<sequence>MFDLYSPDFWVILGAMILFMVLKTKKNRVSPALRGKQASLLGERLYTRFSRETPLPCLLADGKIYGKDFQERELPELPHNDHCQCYLEKLFQSGEEWFQQGPPLESNDNFDPDNLLPVHRRFLKYYLIAHHPESSDSLKKDYQDLLENVPLDPEIQKQIVDYIHQSQ</sequence>